<evidence type="ECO:0000313" key="8">
    <source>
        <dbReference type="Proteomes" id="UP000032515"/>
    </source>
</evidence>
<comment type="subcellular location">
    <subcellularLocation>
        <location evidence="1">Cell membrane</location>
        <topology evidence="1">Multi-pass membrane protein</topology>
    </subcellularLocation>
</comment>
<dbReference type="InterPro" id="IPR005538">
    <property type="entry name" value="LrgA/CidA"/>
</dbReference>
<keyword evidence="4 6" id="KW-1133">Transmembrane helix</keyword>
<organism evidence="7 8">
    <name type="scientific">Rhodopseudomonas palustris</name>
    <dbReference type="NCBI Taxonomy" id="1076"/>
    <lineage>
        <taxon>Bacteria</taxon>
        <taxon>Pseudomonadati</taxon>
        <taxon>Pseudomonadota</taxon>
        <taxon>Alphaproteobacteria</taxon>
        <taxon>Hyphomicrobiales</taxon>
        <taxon>Nitrobacteraceae</taxon>
        <taxon>Rhodopseudomonas</taxon>
    </lineage>
</organism>
<accession>A0A0D7F5F3</accession>
<evidence type="ECO:0000256" key="4">
    <source>
        <dbReference type="ARBA" id="ARBA00022989"/>
    </source>
</evidence>
<dbReference type="PANTHER" id="PTHR33931:SF2">
    <property type="entry name" value="HOLIN-LIKE PROTEIN CIDA"/>
    <property type="match status" value="1"/>
</dbReference>
<protein>
    <submittedName>
        <fullName evidence="7">LrgA</fullName>
    </submittedName>
</protein>
<name>A0A0D7F5F3_RHOPL</name>
<dbReference type="PANTHER" id="PTHR33931">
    <property type="entry name" value="HOLIN-LIKE PROTEIN CIDA-RELATED"/>
    <property type="match status" value="1"/>
</dbReference>
<evidence type="ECO:0000256" key="6">
    <source>
        <dbReference type="SAM" id="Phobius"/>
    </source>
</evidence>
<dbReference type="PATRIC" id="fig|1076.23.peg.2881"/>
<feature type="transmembrane region" description="Helical" evidence="6">
    <location>
        <begin position="66"/>
        <end position="85"/>
    </location>
</feature>
<keyword evidence="2" id="KW-1003">Cell membrane</keyword>
<feature type="transmembrane region" description="Helical" evidence="6">
    <location>
        <begin position="91"/>
        <end position="118"/>
    </location>
</feature>
<evidence type="ECO:0000256" key="2">
    <source>
        <dbReference type="ARBA" id="ARBA00022475"/>
    </source>
</evidence>
<keyword evidence="5 6" id="KW-0472">Membrane</keyword>
<dbReference type="Pfam" id="PF03788">
    <property type="entry name" value="LrgA"/>
    <property type="match status" value="1"/>
</dbReference>
<dbReference type="OrthoDB" id="385012at2"/>
<evidence type="ECO:0000313" key="7">
    <source>
        <dbReference type="EMBL" id="KIZ48006.1"/>
    </source>
</evidence>
<evidence type="ECO:0000256" key="5">
    <source>
        <dbReference type="ARBA" id="ARBA00023136"/>
    </source>
</evidence>
<dbReference type="RefSeq" id="WP_044404599.1">
    <property type="nucleotide sequence ID" value="NZ_JXXE01000025.1"/>
</dbReference>
<dbReference type="EMBL" id="JXXE01000025">
    <property type="protein sequence ID" value="KIZ48006.1"/>
    <property type="molecule type" value="Genomic_DNA"/>
</dbReference>
<gene>
    <name evidence="7" type="ORF">OO17_01190</name>
</gene>
<dbReference type="GO" id="GO:0005886">
    <property type="term" value="C:plasma membrane"/>
    <property type="evidence" value="ECO:0007669"/>
    <property type="project" value="UniProtKB-SubCell"/>
</dbReference>
<comment type="caution">
    <text evidence="7">The sequence shown here is derived from an EMBL/GenBank/DDBJ whole genome shotgun (WGS) entry which is preliminary data.</text>
</comment>
<sequence>MIASLGLILLCQLAGEAIARGFALPLPSAVIGLLLLLLLLLARDWSELLARGPLRDGGLETTARGLLAHMSLLFVPAGVGVIQQYDLLAAHGVAIVAVLIGSVLVTLMVTVATFMLAVRLMARWRTPR</sequence>
<evidence type="ECO:0000256" key="1">
    <source>
        <dbReference type="ARBA" id="ARBA00004651"/>
    </source>
</evidence>
<dbReference type="Proteomes" id="UP000032515">
    <property type="component" value="Unassembled WGS sequence"/>
</dbReference>
<feature type="transmembrane region" description="Helical" evidence="6">
    <location>
        <begin position="29"/>
        <end position="45"/>
    </location>
</feature>
<keyword evidence="3 6" id="KW-0812">Transmembrane</keyword>
<evidence type="ECO:0000256" key="3">
    <source>
        <dbReference type="ARBA" id="ARBA00022692"/>
    </source>
</evidence>
<reference evidence="7 8" key="1">
    <citation type="submission" date="2014-11" db="EMBL/GenBank/DDBJ databases">
        <title>Genomics and ecophysiology of heterotrophic nitrogen fixing bacteria isolated from estuarine surface water.</title>
        <authorList>
            <person name="Bentzon-Tilia M."/>
            <person name="Severin I."/>
            <person name="Hansen L.H."/>
            <person name="Riemann L."/>
        </authorList>
    </citation>
    <scope>NUCLEOTIDE SEQUENCE [LARGE SCALE GENOMIC DNA]</scope>
    <source>
        <strain evidence="7 8">BAL398</strain>
    </source>
</reference>
<proteinExistence type="predicted"/>
<dbReference type="AlphaFoldDB" id="A0A0D7F5F3"/>